<evidence type="ECO:0000256" key="3">
    <source>
        <dbReference type="ARBA" id="ARBA00023163"/>
    </source>
</evidence>
<reference evidence="6 7" key="1">
    <citation type="submission" date="2021-05" db="EMBL/GenBank/DDBJ databases">
        <title>Direct Submission.</title>
        <authorList>
            <person name="Li K."/>
            <person name="Gao J."/>
        </authorList>
    </citation>
    <scope>NUCLEOTIDE SEQUENCE [LARGE SCALE GENOMIC DNA]</scope>
    <source>
        <strain evidence="6 7">Mg02</strain>
    </source>
</reference>
<sequence length="192" mass="20868">MPRARSTRTKDRIRAASLELFRERGVQQTSMRDIADRVGITKPALYYHFASREDLLRSLVRPMLDDYEAAVAADEAAGGAVDPRVLLARYFDVSMRHREVNRVVFRDAATLAELDLGGRVLDWRRRITAMLAGPGAELAELARVTLVLGGLGDCVVLLGDRPAAELRAAALAAAYTALGLPPGPPPAPEQPV</sequence>
<dbReference type="InterPro" id="IPR001647">
    <property type="entry name" value="HTH_TetR"/>
</dbReference>
<feature type="DNA-binding region" description="H-T-H motif" evidence="4">
    <location>
        <begin position="30"/>
        <end position="49"/>
    </location>
</feature>
<feature type="domain" description="HTH tetR-type" evidence="5">
    <location>
        <begin position="7"/>
        <end position="67"/>
    </location>
</feature>
<dbReference type="EMBL" id="CP074133">
    <property type="protein sequence ID" value="QUX21141.1"/>
    <property type="molecule type" value="Genomic_DNA"/>
</dbReference>
<evidence type="ECO:0000259" key="5">
    <source>
        <dbReference type="PROSITE" id="PS50977"/>
    </source>
</evidence>
<keyword evidence="2 4" id="KW-0238">DNA-binding</keyword>
<proteinExistence type="predicted"/>
<name>A0ABX8BJN1_9ACTN</name>
<keyword evidence="3" id="KW-0804">Transcription</keyword>
<evidence type="ECO:0000256" key="2">
    <source>
        <dbReference type="ARBA" id="ARBA00023125"/>
    </source>
</evidence>
<organism evidence="6 7">
    <name type="scientific">Nocardiopsis changdeensis</name>
    <dbReference type="NCBI Taxonomy" id="2831969"/>
    <lineage>
        <taxon>Bacteria</taxon>
        <taxon>Bacillati</taxon>
        <taxon>Actinomycetota</taxon>
        <taxon>Actinomycetes</taxon>
        <taxon>Streptosporangiales</taxon>
        <taxon>Nocardiopsidaceae</taxon>
        <taxon>Nocardiopsis</taxon>
    </lineage>
</organism>
<keyword evidence="1" id="KW-0805">Transcription regulation</keyword>
<evidence type="ECO:0000256" key="4">
    <source>
        <dbReference type="PROSITE-ProRule" id="PRU00335"/>
    </source>
</evidence>
<dbReference type="PANTHER" id="PTHR30055">
    <property type="entry name" value="HTH-TYPE TRANSCRIPTIONAL REGULATOR RUTR"/>
    <property type="match status" value="1"/>
</dbReference>
<dbReference type="PROSITE" id="PS50977">
    <property type="entry name" value="HTH_TETR_2"/>
    <property type="match status" value="1"/>
</dbReference>
<protein>
    <submittedName>
        <fullName evidence="6">TetR/AcrR family transcriptional regulator</fullName>
    </submittedName>
</protein>
<dbReference type="PANTHER" id="PTHR30055:SF234">
    <property type="entry name" value="HTH-TYPE TRANSCRIPTIONAL REGULATOR BETI"/>
    <property type="match status" value="1"/>
</dbReference>
<dbReference type="Gene3D" id="1.10.357.10">
    <property type="entry name" value="Tetracycline Repressor, domain 2"/>
    <property type="match status" value="1"/>
</dbReference>
<dbReference type="PRINTS" id="PR00455">
    <property type="entry name" value="HTHTETR"/>
</dbReference>
<dbReference type="InterPro" id="IPR050109">
    <property type="entry name" value="HTH-type_TetR-like_transc_reg"/>
</dbReference>
<dbReference type="SUPFAM" id="SSF46689">
    <property type="entry name" value="Homeodomain-like"/>
    <property type="match status" value="1"/>
</dbReference>
<dbReference type="Pfam" id="PF00440">
    <property type="entry name" value="TetR_N"/>
    <property type="match status" value="1"/>
</dbReference>
<dbReference type="RefSeq" id="WP_220562353.1">
    <property type="nucleotide sequence ID" value="NZ_CP074133.1"/>
</dbReference>
<evidence type="ECO:0000313" key="7">
    <source>
        <dbReference type="Proteomes" id="UP000676079"/>
    </source>
</evidence>
<evidence type="ECO:0000313" key="6">
    <source>
        <dbReference type="EMBL" id="QUX21141.1"/>
    </source>
</evidence>
<accession>A0ABX8BJN1</accession>
<gene>
    <name evidence="6" type="ORF">KGD84_22205</name>
</gene>
<keyword evidence="7" id="KW-1185">Reference proteome</keyword>
<dbReference type="InterPro" id="IPR009057">
    <property type="entry name" value="Homeodomain-like_sf"/>
</dbReference>
<dbReference type="Proteomes" id="UP000676079">
    <property type="component" value="Chromosome"/>
</dbReference>
<evidence type="ECO:0000256" key="1">
    <source>
        <dbReference type="ARBA" id="ARBA00023015"/>
    </source>
</evidence>